<dbReference type="RefSeq" id="WP_087911170.1">
    <property type="nucleotide sequence ID" value="NZ_CP025272.1"/>
</dbReference>
<sequence length="655" mass="73356">MKIKSIHIYSHDGQRRDLPFKVDGLNVITGRSSTGKSALSEIIEYCMGRSTFNVPEGIIRDKVAWFAVIYQFSQEQVLIAKPSPTAGGTSCSTAMQRRGSQLLAPDFKDLAVNTDDDAVVALLSRLLGIPENRTDVAIEHSRESYDANVKHTYYYLFQKQGIVANKDQLFYRQNEAFQPQAIRDTLPILLGISSSDRYELEAKLRAAQRDLKLNAKLIEQARDAIDTSQQKGIGLFSEARTVGIIAPENQQVGADGVIDTLRTALQWKPASIPEDDGQRISQLEEEIGQLRKDRREVQSKIDAARQFSKQAGGFESEALEQKDRLASIKALPKNPETGEWQWPFCEANLALESPIAKILLNELATLDEEMSIVAGQRPKLEAYLAEQDDKVREVVSAIRNKEAELSAAIAANEVIAQMGTRNNAAARVVGRISLFLENLVPNAELASREVEHRRLKFKVEELEKKVGADDSHERLTSILNNISAQVSRYIQIFEAEFSAFPARLDLNHLSIVFDRPDRPVPMSRTGGGENHLAYHLSALLALHLFASKNSCPIPQFLLIDQPTQVYFPSEKVYQEADGSVQKTEADADLSAVRRLFELLLRFTQEDVPGFQLIVTEHANLRDQWFQDALVEQPWTKPPALVPEEWPLPLGSSSRY</sequence>
<comment type="caution">
    <text evidence="1">The sequence shown here is derived from an EMBL/GenBank/DDBJ whole genome shotgun (WGS) entry which is preliminary data.</text>
</comment>
<accession>A0AAE8F9W3</accession>
<dbReference type="Proteomes" id="UP000284283">
    <property type="component" value="Unassembled WGS sequence"/>
</dbReference>
<proteinExistence type="predicted"/>
<name>A0AAE8F9W3_XANVA</name>
<dbReference type="EMBL" id="PYTT01000014">
    <property type="protein sequence ID" value="RNL06833.1"/>
    <property type="molecule type" value="Genomic_DNA"/>
</dbReference>
<dbReference type="InterPro" id="IPR022205">
    <property type="entry name" value="DUF3732"/>
</dbReference>
<evidence type="ECO:0000313" key="1">
    <source>
        <dbReference type="EMBL" id="RNL06833.1"/>
    </source>
</evidence>
<gene>
    <name evidence="1" type="ORF">C9386_02105</name>
</gene>
<dbReference type="Pfam" id="PF12532">
    <property type="entry name" value="DUF3732"/>
    <property type="match status" value="1"/>
</dbReference>
<dbReference type="SUPFAM" id="SSF52540">
    <property type="entry name" value="P-loop containing nucleoside triphosphate hydrolases"/>
    <property type="match status" value="1"/>
</dbReference>
<dbReference type="KEGG" id="xva:C7V42_16760"/>
<dbReference type="AlphaFoldDB" id="A0AAE8F9W3"/>
<dbReference type="Gene3D" id="3.40.50.300">
    <property type="entry name" value="P-loop containing nucleotide triphosphate hydrolases"/>
    <property type="match status" value="1"/>
</dbReference>
<evidence type="ECO:0000313" key="2">
    <source>
        <dbReference type="Proteomes" id="UP000284283"/>
    </source>
</evidence>
<dbReference type="InterPro" id="IPR027417">
    <property type="entry name" value="P-loop_NTPase"/>
</dbReference>
<protein>
    <submittedName>
        <fullName evidence="1">DUF3732 domain-containing protein</fullName>
    </submittedName>
</protein>
<organism evidence="1 2">
    <name type="scientific">Xanthomonas vasicola pv. vasculorum</name>
    <dbReference type="NCBI Taxonomy" id="325776"/>
    <lineage>
        <taxon>Bacteria</taxon>
        <taxon>Pseudomonadati</taxon>
        <taxon>Pseudomonadota</taxon>
        <taxon>Gammaproteobacteria</taxon>
        <taxon>Lysobacterales</taxon>
        <taxon>Lysobacteraceae</taxon>
        <taxon>Xanthomonas</taxon>
    </lineage>
</organism>
<reference evidence="1 2" key="1">
    <citation type="submission" date="2018-03" db="EMBL/GenBank/DDBJ databases">
        <authorList>
            <person name="Wu G."/>
        </authorList>
    </citation>
    <scope>NUCLEOTIDE SEQUENCE [LARGE SCALE GENOMIC DNA]</scope>
    <source>
        <strain evidence="1 2">SAM-118</strain>
    </source>
</reference>